<comment type="caution">
    <text evidence="1">The sequence shown here is derived from an EMBL/GenBank/DDBJ whole genome shotgun (WGS) entry which is preliminary data.</text>
</comment>
<organism evidence="1 2">
    <name type="scientific">Seonamhaeicola aphaedonensis</name>
    <dbReference type="NCBI Taxonomy" id="1461338"/>
    <lineage>
        <taxon>Bacteria</taxon>
        <taxon>Pseudomonadati</taxon>
        <taxon>Bacteroidota</taxon>
        <taxon>Flavobacteriia</taxon>
        <taxon>Flavobacteriales</taxon>
        <taxon>Flavobacteriaceae</taxon>
    </lineage>
</organism>
<accession>A0A3D9HM62</accession>
<dbReference type="EMBL" id="QRDX01000001">
    <property type="protein sequence ID" value="RED50568.1"/>
    <property type="molecule type" value="Genomic_DNA"/>
</dbReference>
<dbReference type="PROSITE" id="PS51257">
    <property type="entry name" value="PROKAR_LIPOPROTEIN"/>
    <property type="match status" value="1"/>
</dbReference>
<keyword evidence="2" id="KW-1185">Reference proteome</keyword>
<evidence type="ECO:0000313" key="1">
    <source>
        <dbReference type="EMBL" id="RED50568.1"/>
    </source>
</evidence>
<gene>
    <name evidence="1" type="ORF">DFQ02_101602</name>
</gene>
<dbReference type="OrthoDB" id="1397767at2"/>
<evidence type="ECO:0000313" key="2">
    <source>
        <dbReference type="Proteomes" id="UP000256629"/>
    </source>
</evidence>
<dbReference type="Proteomes" id="UP000256629">
    <property type="component" value="Unassembled WGS sequence"/>
</dbReference>
<proteinExistence type="predicted"/>
<dbReference type="RefSeq" id="WP_116039486.1">
    <property type="nucleotide sequence ID" value="NZ_QRDX01000001.1"/>
</dbReference>
<name>A0A3D9HM62_9FLAO</name>
<sequence length="533" mass="61082">MTKVTKHLISAVTLLLCIGFVIFSCAKLYIKQDFRQIYRGFNDSIHKNLYKEAFFKVHLKNGDVSLLSDWSLNAERDSILGNGKLFDFNRNELKEGPLVHNIDDIAIIETNQLEAIKSTDKDKISTLAVLTGVNLILDVACIANPKACFGSCPTFYTANSNSVHDAKAESFSSAISPALEKMDMDALNTQTGGGEFFLTMKNEAFETHMLNELVLTAIPKKSHEFVFHDRRYKFYKSDYTITPSSATVDGTDILCDISRMDDREFFSYTDKDDLTKKETIYLNFVGIQDQQQGLVINFRQSLLTTFLLYNGLSYMGDEVGDYFTKIETNTTVKNRLSNPFKLLGNIQLFVWDHNKDKWVFFDAIYETGPISKNLIIAPIPKTLAHNQEVKIKIELTKGLWRLDYLGLSAIREVSDVTKIRPSEVMEIQGVSGGLQRVLSDDENYLVSFPGNEFVFRFELPELRHQDAYELFLSSKGYYLEWIRANWLMDKNTSKLEKMLSNDPGTWKLLAKEYKVVEHQMERVFWNSKYGDIQ</sequence>
<protein>
    <submittedName>
        <fullName evidence="1">Uncharacterized protein</fullName>
    </submittedName>
</protein>
<dbReference type="AlphaFoldDB" id="A0A3D9HM62"/>
<reference evidence="1 2" key="1">
    <citation type="submission" date="2018-07" db="EMBL/GenBank/DDBJ databases">
        <title>Genomic Encyclopedia of Type Strains, Phase III (KMG-III): the genomes of soil and plant-associated and newly described type strains.</title>
        <authorList>
            <person name="Whitman W."/>
        </authorList>
    </citation>
    <scope>NUCLEOTIDE SEQUENCE [LARGE SCALE GENOMIC DNA]</scope>
    <source>
        <strain evidence="1 2">CECT 8487</strain>
    </source>
</reference>